<reference evidence="2" key="2">
    <citation type="submission" date="2023-06" db="EMBL/GenBank/DDBJ databases">
        <authorList>
            <consortium name="Lawrence Berkeley National Laboratory"/>
            <person name="Haridas S."/>
            <person name="Hensen N."/>
            <person name="Bonometti L."/>
            <person name="Westerberg I."/>
            <person name="Brannstrom I.O."/>
            <person name="Guillou S."/>
            <person name="Cros-Aarteil S."/>
            <person name="Calhoun S."/>
            <person name="Kuo A."/>
            <person name="Mondo S."/>
            <person name="Pangilinan J."/>
            <person name="Riley R."/>
            <person name="Labutti K."/>
            <person name="Andreopoulos B."/>
            <person name="Lipzen A."/>
            <person name="Chen C."/>
            <person name="Yanf M."/>
            <person name="Daum C."/>
            <person name="Ng V."/>
            <person name="Clum A."/>
            <person name="Steindorff A."/>
            <person name="Ohm R."/>
            <person name="Martin F."/>
            <person name="Silar P."/>
            <person name="Natvig D."/>
            <person name="Lalanne C."/>
            <person name="Gautier V."/>
            <person name="Ament-Velasquez S.L."/>
            <person name="Kruys A."/>
            <person name="Hutchinson M.I."/>
            <person name="Powell A.J."/>
            <person name="Barry K."/>
            <person name="Miller A.N."/>
            <person name="Grigoriev I.V."/>
            <person name="Debuchy R."/>
            <person name="Gladieux P."/>
            <person name="Thoren M.H."/>
            <person name="Johannesson H."/>
        </authorList>
    </citation>
    <scope>NUCLEOTIDE SEQUENCE</scope>
    <source>
        <strain evidence="2">CBS 314.62</strain>
    </source>
</reference>
<evidence type="ECO:0000313" key="3">
    <source>
        <dbReference type="Proteomes" id="UP001270362"/>
    </source>
</evidence>
<evidence type="ECO:0000313" key="2">
    <source>
        <dbReference type="EMBL" id="KAK3694661.1"/>
    </source>
</evidence>
<protein>
    <submittedName>
        <fullName evidence="2">Uncharacterized protein</fullName>
    </submittedName>
</protein>
<evidence type="ECO:0000256" key="1">
    <source>
        <dbReference type="SAM" id="MobiDB-lite"/>
    </source>
</evidence>
<dbReference type="EMBL" id="JAULSO010000001">
    <property type="protein sequence ID" value="KAK3694661.1"/>
    <property type="molecule type" value="Genomic_DNA"/>
</dbReference>
<feature type="compositionally biased region" description="Basic and acidic residues" evidence="1">
    <location>
        <begin position="24"/>
        <end position="38"/>
    </location>
</feature>
<comment type="caution">
    <text evidence="2">The sequence shown here is derived from an EMBL/GenBank/DDBJ whole genome shotgun (WGS) entry which is preliminary data.</text>
</comment>
<feature type="compositionally biased region" description="Basic and acidic residues" evidence="1">
    <location>
        <begin position="234"/>
        <end position="249"/>
    </location>
</feature>
<feature type="region of interest" description="Disordered" evidence="1">
    <location>
        <begin position="1"/>
        <end position="330"/>
    </location>
</feature>
<proteinExistence type="predicted"/>
<feature type="compositionally biased region" description="Basic and acidic residues" evidence="1">
    <location>
        <begin position="165"/>
        <end position="174"/>
    </location>
</feature>
<feature type="compositionally biased region" description="Pro residues" evidence="1">
    <location>
        <begin position="42"/>
        <end position="53"/>
    </location>
</feature>
<sequence length="349" mass="40204">HSHSRQLRRQHDDDDDRAQRLRNSKGEHLNPKSYDTRSRSPLRPPKSGPGPPDLPEDGNNEFVQSWLAQTQAHRSHPQNSRDQERPRRFSPPVHPEKHGEKARKRPRAPSKSPSVSSEPRKQVERSFERRSRYKTHEDKYNYKKKSDERKRAQTEGRARGGKRHRETDEYDRRALPSRNTNGYKATAGLGNQQGGRNFSPNHPTDAPNPGISRTKKNRPQENEDKELEEISEFFVRRRSDGKAAAEKYRSKNRRRSVHEAPAGDGSTAEVRGQRRQDSSDISLAPSLSIDNQGEQKIGPESRGRVYRTSEGQSSRYNEPTGTRPSRRSTTYFTWSSIFHASVIPRERVH</sequence>
<feature type="compositionally biased region" description="Basic and acidic residues" evidence="1">
    <location>
        <begin position="118"/>
        <end position="158"/>
    </location>
</feature>
<organism evidence="2 3">
    <name type="scientific">Podospora appendiculata</name>
    <dbReference type="NCBI Taxonomy" id="314037"/>
    <lineage>
        <taxon>Eukaryota</taxon>
        <taxon>Fungi</taxon>
        <taxon>Dikarya</taxon>
        <taxon>Ascomycota</taxon>
        <taxon>Pezizomycotina</taxon>
        <taxon>Sordariomycetes</taxon>
        <taxon>Sordariomycetidae</taxon>
        <taxon>Sordariales</taxon>
        <taxon>Podosporaceae</taxon>
        <taxon>Podospora</taxon>
    </lineage>
</organism>
<dbReference type="AlphaFoldDB" id="A0AAE1CHB6"/>
<gene>
    <name evidence="2" type="ORF">B0T22DRAFT_533666</name>
</gene>
<name>A0AAE1CHB6_9PEZI</name>
<feature type="compositionally biased region" description="Polar residues" evidence="1">
    <location>
        <begin position="61"/>
        <end position="78"/>
    </location>
</feature>
<reference evidence="2" key="1">
    <citation type="journal article" date="2023" name="Mol. Phylogenet. Evol.">
        <title>Genome-scale phylogeny and comparative genomics of the fungal order Sordariales.</title>
        <authorList>
            <person name="Hensen N."/>
            <person name="Bonometti L."/>
            <person name="Westerberg I."/>
            <person name="Brannstrom I.O."/>
            <person name="Guillou S."/>
            <person name="Cros-Aarteil S."/>
            <person name="Calhoun S."/>
            <person name="Haridas S."/>
            <person name="Kuo A."/>
            <person name="Mondo S."/>
            <person name="Pangilinan J."/>
            <person name="Riley R."/>
            <person name="LaButti K."/>
            <person name="Andreopoulos B."/>
            <person name="Lipzen A."/>
            <person name="Chen C."/>
            <person name="Yan M."/>
            <person name="Daum C."/>
            <person name="Ng V."/>
            <person name="Clum A."/>
            <person name="Steindorff A."/>
            <person name="Ohm R.A."/>
            <person name="Martin F."/>
            <person name="Silar P."/>
            <person name="Natvig D.O."/>
            <person name="Lalanne C."/>
            <person name="Gautier V."/>
            <person name="Ament-Velasquez S.L."/>
            <person name="Kruys A."/>
            <person name="Hutchinson M.I."/>
            <person name="Powell A.J."/>
            <person name="Barry K."/>
            <person name="Miller A.N."/>
            <person name="Grigoriev I.V."/>
            <person name="Debuchy R."/>
            <person name="Gladieux P."/>
            <person name="Hiltunen Thoren M."/>
            <person name="Johannesson H."/>
        </authorList>
    </citation>
    <scope>NUCLEOTIDE SEQUENCE</scope>
    <source>
        <strain evidence="2">CBS 314.62</strain>
    </source>
</reference>
<keyword evidence="3" id="KW-1185">Reference proteome</keyword>
<accession>A0AAE1CHB6</accession>
<dbReference type="Proteomes" id="UP001270362">
    <property type="component" value="Unassembled WGS sequence"/>
</dbReference>
<feature type="compositionally biased region" description="Low complexity" evidence="1">
    <location>
        <begin position="319"/>
        <end position="330"/>
    </location>
</feature>
<feature type="non-terminal residue" evidence="2">
    <location>
        <position position="1"/>
    </location>
</feature>